<dbReference type="Proteomes" id="UP000075346">
    <property type="component" value="Unassembled WGS sequence"/>
</dbReference>
<keyword evidence="9" id="KW-1185">Reference proteome</keyword>
<dbReference type="EMBL" id="LOBP01000037">
    <property type="protein sequence ID" value="KYN90613.1"/>
    <property type="molecule type" value="Genomic_DNA"/>
</dbReference>
<accession>A0A151KTW7</accession>
<name>A0A151KTW7_9VIBR</name>
<dbReference type="EMBL" id="LOBP01000016">
    <property type="protein sequence ID" value="KYN90806.1"/>
    <property type="molecule type" value="Genomic_DNA"/>
</dbReference>
<evidence type="ECO:0000313" key="7">
    <source>
        <dbReference type="EMBL" id="KYN90806.1"/>
    </source>
</evidence>
<dbReference type="Proteomes" id="UP000075609">
    <property type="component" value="Unassembled WGS sequence"/>
</dbReference>
<evidence type="ECO:0000313" key="8">
    <source>
        <dbReference type="Proteomes" id="UP000075346"/>
    </source>
</evidence>
<evidence type="ECO:0000313" key="9">
    <source>
        <dbReference type="Proteomes" id="UP000075609"/>
    </source>
</evidence>
<comment type="caution">
    <text evidence="1">The sequence shown here is derived from an EMBL/GenBank/DDBJ whole genome shotgun (WGS) entry which is preliminary data.</text>
</comment>
<dbReference type="EMBL" id="LOBP01000040">
    <property type="protein sequence ID" value="KYN90607.1"/>
    <property type="molecule type" value="Genomic_DNA"/>
</dbReference>
<dbReference type="AlphaFoldDB" id="A0A151KTW7"/>
<sequence>MELATHEKDGYFLEDGELLNKEYPDTFWIPSSDARSSIKLGSIVKLIFNMLEPDSEEGASIERMWVEVKGLEKGLYVGTLDNDPYGNVLLKYGDDVVFGPEHIIDIYEE</sequence>
<gene>
    <name evidence="7" type="ORF">ATY35_20650</name>
    <name evidence="6" type="ORF">ATY35_20845</name>
    <name evidence="5" type="ORF">ATY35_20855</name>
    <name evidence="4" type="ORF">ATY35_20880</name>
    <name evidence="3" type="ORF">ATY35_20925</name>
    <name evidence="2" type="ORF">ATY35_21180</name>
    <name evidence="1" type="ORF">ATY37_20370</name>
</gene>
<evidence type="ECO:0000313" key="3">
    <source>
        <dbReference type="EMBL" id="KYN90600.1"/>
    </source>
</evidence>
<dbReference type="EMBL" id="LOBP01000036">
    <property type="protein sequence ID" value="KYN90615.1"/>
    <property type="molecule type" value="Genomic_DNA"/>
</dbReference>
<evidence type="ECO:0000313" key="4">
    <source>
        <dbReference type="EMBL" id="KYN90607.1"/>
    </source>
</evidence>
<dbReference type="EMBL" id="LOBR01000086">
    <property type="protein sequence ID" value="KYN83838.1"/>
    <property type="molecule type" value="Genomic_DNA"/>
</dbReference>
<evidence type="ECO:0000313" key="2">
    <source>
        <dbReference type="EMBL" id="KYN90222.1"/>
    </source>
</evidence>
<dbReference type="PANTHER" id="PTHR38743:SF2">
    <property type="entry name" value="DUF2185 DOMAIN-CONTAINING PROTEIN"/>
    <property type="match status" value="1"/>
</dbReference>
<dbReference type="EMBL" id="LOBP01000045">
    <property type="protein sequence ID" value="KYN90600.1"/>
    <property type="molecule type" value="Genomic_DNA"/>
</dbReference>
<reference evidence="8" key="1">
    <citation type="submission" date="2015-12" db="EMBL/GenBank/DDBJ databases">
        <authorList>
            <person name="Shamseldin A."/>
            <person name="Moawad H."/>
            <person name="Abd El-Rahim W.M."/>
            <person name="Sadowsky M.J."/>
        </authorList>
    </citation>
    <scope>NUCLEOTIDE SEQUENCE [LARGE SCALE GENOMIC DNA]</scope>
    <source>
        <strain evidence="8">2538-88</strain>
    </source>
</reference>
<reference evidence="1 9" key="2">
    <citation type="submission" date="2015-12" db="EMBL/GenBank/DDBJ databases">
        <authorList>
            <person name="Tarr C.L."/>
            <person name="Gladney L.M."/>
        </authorList>
    </citation>
    <scope>NUCLEOTIDE SEQUENCE</scope>
    <source>
        <strain evidence="2 9">1048-83</strain>
        <strain evidence="1">2538-88</strain>
    </source>
</reference>
<dbReference type="EMBL" id="LOBP01000078">
    <property type="protein sequence ID" value="KYN90222.1"/>
    <property type="molecule type" value="Genomic_DNA"/>
</dbReference>
<evidence type="ECO:0000313" key="5">
    <source>
        <dbReference type="EMBL" id="KYN90613.1"/>
    </source>
</evidence>
<evidence type="ECO:0000313" key="6">
    <source>
        <dbReference type="EMBL" id="KYN90615.1"/>
    </source>
</evidence>
<dbReference type="RefSeq" id="WP_031778580.1">
    <property type="nucleotide sequence ID" value="NZ_CAXYEW010000111.1"/>
</dbReference>
<proteinExistence type="predicted"/>
<organism evidence="1 8">
    <name type="scientific">Vibrio cidicii</name>
    <dbReference type="NCBI Taxonomy" id="1763883"/>
    <lineage>
        <taxon>Bacteria</taxon>
        <taxon>Pseudomonadati</taxon>
        <taxon>Pseudomonadota</taxon>
        <taxon>Gammaproteobacteria</taxon>
        <taxon>Vibrionales</taxon>
        <taxon>Vibrionaceae</taxon>
        <taxon>Vibrio</taxon>
    </lineage>
</organism>
<dbReference type="PANTHER" id="PTHR38743">
    <property type="entry name" value="SIMILAR TO GLYOXYLASE I FAMILY PROTEIN"/>
    <property type="match status" value="1"/>
</dbReference>
<protein>
    <submittedName>
        <fullName evidence="1">Uncharacterized protein</fullName>
    </submittedName>
</protein>
<evidence type="ECO:0000313" key="1">
    <source>
        <dbReference type="EMBL" id="KYN83838.1"/>
    </source>
</evidence>